<sequence length="213" mass="24249">MPRRHPPRVNQNSRKENQPMLRIIGGEWRSRKLPFPEIEGLRPTPDRVRETLFNWLQNITPGARCLDLFAGSGALGLEALSRGADSVTFIDNAHEATRQLRDNLNLLKSQNGEVITSAALTWLEARQTDTEARYDLVFLDPPFRKDMVPLICELLEKRNLLSDNAVIYIEAESELSLLTVPNNWQESRSKTAGQVTYRLFFRSPEDQTETGSS</sequence>
<keyword evidence="3" id="KW-0949">S-adenosyl-L-methionine</keyword>
<keyword evidence="1 3" id="KW-0489">Methyltransferase</keyword>
<keyword evidence="5" id="KW-1185">Reference proteome</keyword>
<name>A0A1I2LZI7_9GAMM</name>
<protein>
    <recommendedName>
        <fullName evidence="3">Ribosomal RNA small subunit methyltransferase D</fullName>
        <ecNumber evidence="3">2.1.1.171</ecNumber>
    </recommendedName>
</protein>
<reference evidence="5" key="1">
    <citation type="submission" date="2016-10" db="EMBL/GenBank/DDBJ databases">
        <authorList>
            <person name="Varghese N."/>
            <person name="Submissions S."/>
        </authorList>
    </citation>
    <scope>NUCLEOTIDE SEQUENCE [LARGE SCALE GENOMIC DNA]</scope>
    <source>
        <strain evidence="5">CGMCC 1.10971</strain>
    </source>
</reference>
<dbReference type="RefSeq" id="WP_090723343.1">
    <property type="nucleotide sequence ID" value="NZ_FOOU01000001.1"/>
</dbReference>
<dbReference type="OrthoDB" id="9803017at2"/>
<dbReference type="Proteomes" id="UP000198623">
    <property type="component" value="Unassembled WGS sequence"/>
</dbReference>
<comment type="catalytic activity">
    <reaction evidence="3">
        <text>guanosine(966) in 16S rRNA + S-adenosyl-L-methionine = N(2)-methylguanosine(966) in 16S rRNA + S-adenosyl-L-homocysteine + H(+)</text>
        <dbReference type="Rhea" id="RHEA:23548"/>
        <dbReference type="Rhea" id="RHEA-COMP:10211"/>
        <dbReference type="Rhea" id="RHEA-COMP:10212"/>
        <dbReference type="ChEBI" id="CHEBI:15378"/>
        <dbReference type="ChEBI" id="CHEBI:57856"/>
        <dbReference type="ChEBI" id="CHEBI:59789"/>
        <dbReference type="ChEBI" id="CHEBI:74269"/>
        <dbReference type="ChEBI" id="CHEBI:74481"/>
        <dbReference type="EC" id="2.1.1.171"/>
    </reaction>
</comment>
<dbReference type="InterPro" id="IPR029063">
    <property type="entry name" value="SAM-dependent_MTases_sf"/>
</dbReference>
<accession>A0A1I2LZI7</accession>
<keyword evidence="3" id="KW-0698">rRNA processing</keyword>
<organism evidence="4 5">
    <name type="scientific">Neptunomonas qingdaonensis</name>
    <dbReference type="NCBI Taxonomy" id="1045558"/>
    <lineage>
        <taxon>Bacteria</taxon>
        <taxon>Pseudomonadati</taxon>
        <taxon>Pseudomonadota</taxon>
        <taxon>Gammaproteobacteria</taxon>
        <taxon>Oceanospirillales</taxon>
        <taxon>Oceanospirillaceae</taxon>
        <taxon>Neptunomonas</taxon>
    </lineage>
</organism>
<evidence type="ECO:0000313" key="5">
    <source>
        <dbReference type="Proteomes" id="UP000198623"/>
    </source>
</evidence>
<evidence type="ECO:0000256" key="2">
    <source>
        <dbReference type="ARBA" id="ARBA00022679"/>
    </source>
</evidence>
<comment type="similarity">
    <text evidence="3">Belongs to the methyltransferase superfamily. RsmD family.</text>
</comment>
<dbReference type="AlphaFoldDB" id="A0A1I2LZI7"/>
<dbReference type="InterPro" id="IPR004398">
    <property type="entry name" value="RNA_MeTrfase_RsmD"/>
</dbReference>
<keyword evidence="2 3" id="KW-0808">Transferase</keyword>
<dbReference type="GO" id="GO:0052913">
    <property type="term" value="F:16S rRNA (guanine(966)-N(2))-methyltransferase activity"/>
    <property type="evidence" value="ECO:0007669"/>
    <property type="project" value="UniProtKB-EC"/>
</dbReference>
<dbReference type="PANTHER" id="PTHR43542">
    <property type="entry name" value="METHYLTRANSFERASE"/>
    <property type="match status" value="1"/>
</dbReference>
<dbReference type="PANTHER" id="PTHR43542:SF1">
    <property type="entry name" value="METHYLTRANSFERASE"/>
    <property type="match status" value="1"/>
</dbReference>
<gene>
    <name evidence="4" type="ORF">SAMN05216175_101252</name>
</gene>
<evidence type="ECO:0000256" key="1">
    <source>
        <dbReference type="ARBA" id="ARBA00022603"/>
    </source>
</evidence>
<dbReference type="STRING" id="1045558.SAMN05216175_101252"/>
<dbReference type="SUPFAM" id="SSF53335">
    <property type="entry name" value="S-adenosyl-L-methionine-dependent methyltransferases"/>
    <property type="match status" value="1"/>
</dbReference>
<dbReference type="EC" id="2.1.1.171" evidence="3"/>
<dbReference type="Pfam" id="PF03602">
    <property type="entry name" value="Cons_hypoth95"/>
    <property type="match status" value="1"/>
</dbReference>
<dbReference type="PIRSF" id="PIRSF004553">
    <property type="entry name" value="CHP00095"/>
    <property type="match status" value="1"/>
</dbReference>
<evidence type="ECO:0000313" key="4">
    <source>
        <dbReference type="EMBL" id="SFF82737.1"/>
    </source>
</evidence>
<dbReference type="Gene3D" id="3.40.50.150">
    <property type="entry name" value="Vaccinia Virus protein VP39"/>
    <property type="match status" value="1"/>
</dbReference>
<comment type="function">
    <text evidence="3">Specifically methylates the guanine in position 966 of 16S rRNA in the assembled 30S particle.</text>
</comment>
<dbReference type="NCBIfam" id="TIGR00095">
    <property type="entry name" value="16S rRNA (guanine(966)-N(2))-methyltransferase RsmD"/>
    <property type="match status" value="1"/>
</dbReference>
<evidence type="ECO:0000256" key="3">
    <source>
        <dbReference type="PIRNR" id="PIRNR004553"/>
    </source>
</evidence>
<dbReference type="EMBL" id="FOOU01000001">
    <property type="protein sequence ID" value="SFF82737.1"/>
    <property type="molecule type" value="Genomic_DNA"/>
</dbReference>
<proteinExistence type="inferred from homology"/>
<dbReference type="CDD" id="cd02440">
    <property type="entry name" value="AdoMet_MTases"/>
    <property type="match status" value="1"/>
</dbReference>